<dbReference type="PANTHER" id="PTHR34148">
    <property type="entry name" value="ADENOSYLCOBINAMIDE-GDP RIBAZOLETRANSFERASE"/>
    <property type="match status" value="1"/>
</dbReference>
<keyword evidence="7 19" id="KW-1003">Cell membrane</keyword>
<evidence type="ECO:0000256" key="18">
    <source>
        <dbReference type="ARBA" id="ARBA00049504"/>
    </source>
</evidence>
<evidence type="ECO:0000256" key="6">
    <source>
        <dbReference type="ARBA" id="ARBA00015850"/>
    </source>
</evidence>
<evidence type="ECO:0000313" key="20">
    <source>
        <dbReference type="EMBL" id="MFC6044241.1"/>
    </source>
</evidence>
<reference evidence="21" key="1">
    <citation type="journal article" date="2019" name="Int. J. Syst. Evol. Microbiol.">
        <title>The Global Catalogue of Microorganisms (GCM) 10K type strain sequencing project: providing services to taxonomists for standard genome sequencing and annotation.</title>
        <authorList>
            <consortium name="The Broad Institute Genomics Platform"/>
            <consortium name="The Broad Institute Genome Sequencing Center for Infectious Disease"/>
            <person name="Wu L."/>
            <person name="Ma J."/>
        </authorList>
    </citation>
    <scope>NUCLEOTIDE SEQUENCE [LARGE SCALE GENOMIC DNA]</scope>
    <source>
        <strain evidence="21">CCUG 54522</strain>
    </source>
</reference>
<evidence type="ECO:0000256" key="13">
    <source>
        <dbReference type="ARBA" id="ARBA00023136"/>
    </source>
</evidence>
<protein>
    <recommendedName>
        <fullName evidence="6 19">Adenosylcobinamide-GDP ribazoletransferase</fullName>
        <ecNumber evidence="5 19">2.7.8.26</ecNumber>
    </recommendedName>
    <alternativeName>
        <fullName evidence="16 19">Cobalamin synthase</fullName>
    </alternativeName>
    <alternativeName>
        <fullName evidence="15 19">Cobalamin-5'-phosphate synthase</fullName>
    </alternativeName>
</protein>
<dbReference type="HAMAP" id="MF_00719">
    <property type="entry name" value="CobS"/>
    <property type="match status" value="1"/>
</dbReference>
<gene>
    <name evidence="19" type="primary">cobS</name>
    <name evidence="20" type="ORF">ACFPYL_14195</name>
</gene>
<name>A0ABW1LLC6_9ACTN</name>
<feature type="transmembrane region" description="Helical" evidence="19">
    <location>
        <begin position="30"/>
        <end position="53"/>
    </location>
</feature>
<comment type="pathway">
    <text evidence="3 19">Cofactor biosynthesis; adenosylcobalamin biosynthesis; adenosylcobalamin from cob(II)yrinate a,c-diamide: step 7/7.</text>
</comment>
<keyword evidence="12 19" id="KW-1133">Transmembrane helix</keyword>
<dbReference type="EC" id="2.7.8.26" evidence="5 19"/>
<evidence type="ECO:0000256" key="4">
    <source>
        <dbReference type="ARBA" id="ARBA00010561"/>
    </source>
</evidence>
<dbReference type="RefSeq" id="WP_379155248.1">
    <property type="nucleotide sequence ID" value="NZ_JBHSRJ010000004.1"/>
</dbReference>
<keyword evidence="8 19" id="KW-0169">Cobalamin biosynthesis</keyword>
<sequence length="232" mass="23370">MGDAWRLAVGTLTALPVAPPRQVTRDTARGAMLLAPLAVLPLGALVAAVLWLGGLADLPPLAVAFVAVGALAAGTRALHWDGLSDVADGLTASYDRERSLAVMKTGTSGPAGVVATVVVAGVQAAALTAYVGSAHLAVLAGALVCLSRCALWITCCTRVPAARPDGLGSTYTRTVPLPLAALGGMLLSVTGGLAVVALVRRTTRRFGGVTGDVFGAAIELALATTLLTWAWL</sequence>
<evidence type="ECO:0000256" key="2">
    <source>
        <dbReference type="ARBA" id="ARBA00004651"/>
    </source>
</evidence>
<proteinExistence type="inferred from homology"/>
<evidence type="ECO:0000313" key="21">
    <source>
        <dbReference type="Proteomes" id="UP001596135"/>
    </source>
</evidence>
<keyword evidence="13 19" id="KW-0472">Membrane</keyword>
<evidence type="ECO:0000256" key="16">
    <source>
        <dbReference type="ARBA" id="ARBA00032853"/>
    </source>
</evidence>
<evidence type="ECO:0000256" key="1">
    <source>
        <dbReference type="ARBA" id="ARBA00001946"/>
    </source>
</evidence>
<comment type="catalytic activity">
    <reaction evidence="17 19">
        <text>alpha-ribazole + adenosylcob(III)inamide-GDP = adenosylcob(III)alamin + GMP + H(+)</text>
        <dbReference type="Rhea" id="RHEA:16049"/>
        <dbReference type="ChEBI" id="CHEBI:10329"/>
        <dbReference type="ChEBI" id="CHEBI:15378"/>
        <dbReference type="ChEBI" id="CHEBI:18408"/>
        <dbReference type="ChEBI" id="CHEBI:58115"/>
        <dbReference type="ChEBI" id="CHEBI:60487"/>
        <dbReference type="EC" id="2.7.8.26"/>
    </reaction>
</comment>
<evidence type="ECO:0000256" key="12">
    <source>
        <dbReference type="ARBA" id="ARBA00022989"/>
    </source>
</evidence>
<dbReference type="PANTHER" id="PTHR34148:SF1">
    <property type="entry name" value="ADENOSYLCOBINAMIDE-GDP RIBAZOLETRANSFERASE"/>
    <property type="match status" value="1"/>
</dbReference>
<dbReference type="EMBL" id="JBHSRJ010000004">
    <property type="protein sequence ID" value="MFC6044241.1"/>
    <property type="molecule type" value="Genomic_DNA"/>
</dbReference>
<feature type="transmembrane region" description="Helical" evidence="19">
    <location>
        <begin position="180"/>
        <end position="199"/>
    </location>
</feature>
<evidence type="ECO:0000256" key="17">
    <source>
        <dbReference type="ARBA" id="ARBA00048623"/>
    </source>
</evidence>
<keyword evidence="10 19" id="KW-0812">Transmembrane</keyword>
<feature type="transmembrane region" description="Helical" evidence="19">
    <location>
        <begin position="211"/>
        <end position="231"/>
    </location>
</feature>
<organism evidence="20 21">
    <name type="scientific">Nocardioides hankookensis</name>
    <dbReference type="NCBI Taxonomy" id="443157"/>
    <lineage>
        <taxon>Bacteria</taxon>
        <taxon>Bacillati</taxon>
        <taxon>Actinomycetota</taxon>
        <taxon>Actinomycetes</taxon>
        <taxon>Propionibacteriales</taxon>
        <taxon>Nocardioidaceae</taxon>
        <taxon>Nocardioides</taxon>
    </lineage>
</organism>
<dbReference type="InterPro" id="IPR003805">
    <property type="entry name" value="CobS"/>
</dbReference>
<evidence type="ECO:0000256" key="10">
    <source>
        <dbReference type="ARBA" id="ARBA00022692"/>
    </source>
</evidence>
<comment type="similarity">
    <text evidence="4 19">Belongs to the CobS family.</text>
</comment>
<keyword evidence="11 19" id="KW-0460">Magnesium</keyword>
<evidence type="ECO:0000256" key="15">
    <source>
        <dbReference type="ARBA" id="ARBA00032605"/>
    </source>
</evidence>
<evidence type="ECO:0000256" key="3">
    <source>
        <dbReference type="ARBA" id="ARBA00004663"/>
    </source>
</evidence>
<evidence type="ECO:0000256" key="9">
    <source>
        <dbReference type="ARBA" id="ARBA00022679"/>
    </source>
</evidence>
<dbReference type="Proteomes" id="UP001596135">
    <property type="component" value="Unassembled WGS sequence"/>
</dbReference>
<feature type="transmembrane region" description="Helical" evidence="19">
    <location>
        <begin position="60"/>
        <end position="78"/>
    </location>
</feature>
<accession>A0ABW1LLC6</accession>
<comment type="cofactor">
    <cofactor evidence="1 19">
        <name>Mg(2+)</name>
        <dbReference type="ChEBI" id="CHEBI:18420"/>
    </cofactor>
</comment>
<keyword evidence="9 19" id="KW-0808">Transferase</keyword>
<evidence type="ECO:0000256" key="8">
    <source>
        <dbReference type="ARBA" id="ARBA00022573"/>
    </source>
</evidence>
<dbReference type="Pfam" id="PF02654">
    <property type="entry name" value="CobS"/>
    <property type="match status" value="1"/>
</dbReference>
<feature type="transmembrane region" description="Helical" evidence="19">
    <location>
        <begin position="138"/>
        <end position="160"/>
    </location>
</feature>
<comment type="function">
    <text evidence="14 19">Joins adenosylcobinamide-GDP and alpha-ribazole to generate adenosylcobalamin (Ado-cobalamin). Also synthesizes adenosylcobalamin 5'-phosphate from adenosylcobinamide-GDP and alpha-ribazole 5'-phosphate.</text>
</comment>
<comment type="catalytic activity">
    <reaction evidence="18 19">
        <text>alpha-ribazole 5'-phosphate + adenosylcob(III)inamide-GDP = adenosylcob(III)alamin 5'-phosphate + GMP + H(+)</text>
        <dbReference type="Rhea" id="RHEA:23560"/>
        <dbReference type="ChEBI" id="CHEBI:15378"/>
        <dbReference type="ChEBI" id="CHEBI:57918"/>
        <dbReference type="ChEBI" id="CHEBI:58115"/>
        <dbReference type="ChEBI" id="CHEBI:60487"/>
        <dbReference type="ChEBI" id="CHEBI:60493"/>
        <dbReference type="EC" id="2.7.8.26"/>
    </reaction>
</comment>
<evidence type="ECO:0000256" key="14">
    <source>
        <dbReference type="ARBA" id="ARBA00025228"/>
    </source>
</evidence>
<comment type="caution">
    <text evidence="20">The sequence shown here is derived from an EMBL/GenBank/DDBJ whole genome shotgun (WGS) entry which is preliminary data.</text>
</comment>
<feature type="transmembrane region" description="Helical" evidence="19">
    <location>
        <begin position="111"/>
        <end position="131"/>
    </location>
</feature>
<evidence type="ECO:0000256" key="5">
    <source>
        <dbReference type="ARBA" id="ARBA00013200"/>
    </source>
</evidence>
<dbReference type="GO" id="GO:0051073">
    <property type="term" value="F:adenosylcobinamide-GDP ribazoletransferase activity"/>
    <property type="evidence" value="ECO:0007669"/>
    <property type="project" value="UniProtKB-EC"/>
</dbReference>
<comment type="subcellular location">
    <subcellularLocation>
        <location evidence="2 19">Cell membrane</location>
        <topology evidence="2 19">Multi-pass membrane protein</topology>
    </subcellularLocation>
</comment>
<evidence type="ECO:0000256" key="7">
    <source>
        <dbReference type="ARBA" id="ARBA00022475"/>
    </source>
</evidence>
<evidence type="ECO:0000256" key="11">
    <source>
        <dbReference type="ARBA" id="ARBA00022842"/>
    </source>
</evidence>
<evidence type="ECO:0000256" key="19">
    <source>
        <dbReference type="HAMAP-Rule" id="MF_00719"/>
    </source>
</evidence>
<keyword evidence="21" id="KW-1185">Reference proteome</keyword>